<accession>A0AAD6W1Y0</accession>
<evidence type="ECO:0000313" key="4">
    <source>
        <dbReference type="Proteomes" id="UP001164929"/>
    </source>
</evidence>
<dbReference type="SMART" id="SM00855">
    <property type="entry name" value="PGAM"/>
    <property type="match status" value="1"/>
</dbReference>
<dbReference type="GO" id="GO:0003824">
    <property type="term" value="F:catalytic activity"/>
    <property type="evidence" value="ECO:0007669"/>
    <property type="project" value="InterPro"/>
</dbReference>
<dbReference type="InterPro" id="IPR029033">
    <property type="entry name" value="His_PPase_superfam"/>
</dbReference>
<dbReference type="InterPro" id="IPR013078">
    <property type="entry name" value="His_Pase_superF_clade-1"/>
</dbReference>
<dbReference type="SUPFAM" id="SSF53254">
    <property type="entry name" value="Phosphoglycerate mutase-like"/>
    <property type="match status" value="1"/>
</dbReference>
<dbReference type="CDD" id="cd07067">
    <property type="entry name" value="HP_PGM_like"/>
    <property type="match status" value="1"/>
</dbReference>
<feature type="active site" description="Tele-phosphohistidine intermediate" evidence="1">
    <location>
        <position position="25"/>
    </location>
</feature>
<dbReference type="Gene3D" id="3.40.50.1240">
    <property type="entry name" value="Phosphoglycerate mutase-like"/>
    <property type="match status" value="1"/>
</dbReference>
<dbReference type="InterPro" id="IPR052765">
    <property type="entry name" value="PGM-Related"/>
</dbReference>
<protein>
    <submittedName>
        <fullName evidence="3">Phosphoglycerate mutase-like protein AT74</fullName>
    </submittedName>
</protein>
<dbReference type="PROSITE" id="PS00175">
    <property type="entry name" value="PG_MUTASE"/>
    <property type="match status" value="1"/>
</dbReference>
<dbReference type="InterPro" id="IPR001345">
    <property type="entry name" value="PG/BPGM_mutase_AS"/>
</dbReference>
<keyword evidence="4" id="KW-1185">Reference proteome</keyword>
<feature type="binding site" evidence="2">
    <location>
        <begin position="24"/>
        <end position="31"/>
    </location>
    <ligand>
        <name>substrate</name>
    </ligand>
</feature>
<feature type="active site" description="Proton donor/acceptor" evidence="1">
    <location>
        <position position="113"/>
    </location>
</feature>
<proteinExistence type="predicted"/>
<dbReference type="PANTHER" id="PTHR46192">
    <property type="entry name" value="BROAD-RANGE ACID PHOSPHATASE DET1"/>
    <property type="match status" value="1"/>
</dbReference>
<dbReference type="Pfam" id="PF00300">
    <property type="entry name" value="His_Phos_1"/>
    <property type="match status" value="1"/>
</dbReference>
<dbReference type="AlphaFoldDB" id="A0AAD6W1Y0"/>
<dbReference type="EMBL" id="JAQIZT010000005">
    <property type="protein sequence ID" value="KAJ6996092.1"/>
    <property type="molecule type" value="Genomic_DNA"/>
</dbReference>
<evidence type="ECO:0000256" key="1">
    <source>
        <dbReference type="PIRSR" id="PIRSR613078-1"/>
    </source>
</evidence>
<dbReference type="Proteomes" id="UP001164929">
    <property type="component" value="Chromosome 5"/>
</dbReference>
<gene>
    <name evidence="3" type="ORF">NC653_012855</name>
</gene>
<organism evidence="3 4">
    <name type="scientific">Populus alba x Populus x berolinensis</name>
    <dbReference type="NCBI Taxonomy" id="444605"/>
    <lineage>
        <taxon>Eukaryota</taxon>
        <taxon>Viridiplantae</taxon>
        <taxon>Streptophyta</taxon>
        <taxon>Embryophyta</taxon>
        <taxon>Tracheophyta</taxon>
        <taxon>Spermatophyta</taxon>
        <taxon>Magnoliopsida</taxon>
        <taxon>eudicotyledons</taxon>
        <taxon>Gunneridae</taxon>
        <taxon>Pentapetalae</taxon>
        <taxon>rosids</taxon>
        <taxon>fabids</taxon>
        <taxon>Malpighiales</taxon>
        <taxon>Salicaceae</taxon>
        <taxon>Saliceae</taxon>
        <taxon>Populus</taxon>
    </lineage>
</organism>
<evidence type="ECO:0000313" key="3">
    <source>
        <dbReference type="EMBL" id="KAJ6996092.1"/>
    </source>
</evidence>
<reference evidence="3" key="1">
    <citation type="journal article" date="2023" name="Mol. Ecol. Resour.">
        <title>Chromosome-level genome assembly of a triploid poplar Populus alba 'Berolinensis'.</title>
        <authorList>
            <person name="Chen S."/>
            <person name="Yu Y."/>
            <person name="Wang X."/>
            <person name="Wang S."/>
            <person name="Zhang T."/>
            <person name="Zhou Y."/>
            <person name="He R."/>
            <person name="Meng N."/>
            <person name="Wang Y."/>
            <person name="Liu W."/>
            <person name="Liu Z."/>
            <person name="Liu J."/>
            <person name="Guo Q."/>
            <person name="Huang H."/>
            <person name="Sederoff R.R."/>
            <person name="Wang G."/>
            <person name="Qu G."/>
            <person name="Chen S."/>
        </authorList>
    </citation>
    <scope>NUCLEOTIDE SEQUENCE</scope>
    <source>
        <strain evidence="3">SC-2020</strain>
    </source>
</reference>
<evidence type="ECO:0000256" key="2">
    <source>
        <dbReference type="PIRSR" id="PIRSR613078-2"/>
    </source>
</evidence>
<name>A0AAD6W1Y0_9ROSI</name>
<feature type="binding site" evidence="2">
    <location>
        <position position="85"/>
    </location>
    <ligand>
        <name>substrate</name>
    </ligand>
</feature>
<comment type="caution">
    <text evidence="3">The sequence shown here is derived from an EMBL/GenBank/DDBJ whole genome shotgun (WGS) entry which is preliminary data.</text>
</comment>
<sequence>MTEPNQEAMHHPHHHLPKRIILVRHGESQGNLDTAAYTTTPDNKIQLTPSGLAQARQAGNHLYNIISNDENKNWRVYFYVSPYDRTRSTLREIGRSFKKERIIGVREECRVREQDFGNFQVKERMKVVKESRERFGRFFYRFPEGESAADVFDRVSGFLESLWRDIDMKRVHRDPSHDLNLIIVSHGLTCRVFLMKWFKWTVEQFEHLNNPGNCEYRIMQLGPGGEYSLAIHHTDEEMLEWGLSPEMIDDQKWRMHANKGDWNEKCPWYLDEFFDHVADSDRESDDKENVGLVPCPGHPSKVMKLIVLSIDCNNVRHIFLTMYDLMVSYEDITSCDHFHEETFCLGFINKASSFSAVDCQFMRFLGGHSMASRKT</sequence>